<dbReference type="RefSeq" id="WP_013015685.1">
    <property type="nucleotide sequence ID" value="NC_013947.1"/>
</dbReference>
<dbReference type="HOGENOM" id="CLU_043760_0_0_11"/>
<dbReference type="Pfam" id="PF11203">
    <property type="entry name" value="EccE"/>
    <property type="match status" value="1"/>
</dbReference>
<keyword evidence="2" id="KW-0812">Transmembrane</keyword>
<dbReference type="OrthoDB" id="4152590at2"/>
<gene>
    <name evidence="4" type="ordered locus">Snas_0397</name>
</gene>
<evidence type="ECO:0000256" key="1">
    <source>
        <dbReference type="SAM" id="MobiDB-lite"/>
    </source>
</evidence>
<feature type="region of interest" description="Disordered" evidence="1">
    <location>
        <begin position="1"/>
        <end position="20"/>
    </location>
</feature>
<dbReference type="InterPro" id="IPR050051">
    <property type="entry name" value="EccE_dom"/>
</dbReference>
<feature type="transmembrane region" description="Helical" evidence="2">
    <location>
        <begin position="28"/>
        <end position="48"/>
    </location>
</feature>
<keyword evidence="2" id="KW-0472">Membrane</keyword>
<keyword evidence="2" id="KW-1133">Transmembrane helix</keyword>
<dbReference type="KEGG" id="sna:Snas_0397"/>
<evidence type="ECO:0000259" key="3">
    <source>
        <dbReference type="Pfam" id="PF11203"/>
    </source>
</evidence>
<dbReference type="EMBL" id="CP001778">
    <property type="protein sequence ID" value="ADD40114.1"/>
    <property type="molecule type" value="Genomic_DNA"/>
</dbReference>
<reference evidence="4 5" key="1">
    <citation type="journal article" date="2009" name="Stand. Genomic Sci.">
        <title>Complete genome sequence of Stackebrandtia nassauensis type strain (LLR-40K-21).</title>
        <authorList>
            <person name="Munk C."/>
            <person name="Lapidus A."/>
            <person name="Copeland A."/>
            <person name="Jando M."/>
            <person name="Mayilraj S."/>
            <person name="Glavina Del Rio T."/>
            <person name="Nolan M."/>
            <person name="Chen F."/>
            <person name="Lucas S."/>
            <person name="Tice H."/>
            <person name="Cheng J.F."/>
            <person name="Han C."/>
            <person name="Detter J.C."/>
            <person name="Bruce D."/>
            <person name="Goodwin L."/>
            <person name="Chain P."/>
            <person name="Pitluck S."/>
            <person name="Goker M."/>
            <person name="Ovchinikova G."/>
            <person name="Pati A."/>
            <person name="Ivanova N."/>
            <person name="Mavromatis K."/>
            <person name="Chen A."/>
            <person name="Palaniappan K."/>
            <person name="Land M."/>
            <person name="Hauser L."/>
            <person name="Chang Y.J."/>
            <person name="Jeffries C.D."/>
            <person name="Bristow J."/>
            <person name="Eisen J.A."/>
            <person name="Markowitz V."/>
            <person name="Hugenholtz P."/>
            <person name="Kyrpides N.C."/>
            <person name="Klenk H.P."/>
        </authorList>
    </citation>
    <scope>NUCLEOTIDE SEQUENCE [LARGE SCALE GENOMIC DNA]</scope>
    <source>
        <strain evidence="5">DSM 44728 / CIP 108903 / NRRL B-16338 / NBRC 102104 / LLR-40K-21</strain>
    </source>
</reference>
<dbReference type="AlphaFoldDB" id="D3Q4F4"/>
<dbReference type="STRING" id="446470.Snas_0397"/>
<evidence type="ECO:0000256" key="2">
    <source>
        <dbReference type="SAM" id="Phobius"/>
    </source>
</evidence>
<organism evidence="4 5">
    <name type="scientific">Stackebrandtia nassauensis (strain DSM 44728 / CIP 108903 / NRRL B-16338 / NBRC 102104 / LLR-40K-21)</name>
    <dbReference type="NCBI Taxonomy" id="446470"/>
    <lineage>
        <taxon>Bacteria</taxon>
        <taxon>Bacillati</taxon>
        <taxon>Actinomycetota</taxon>
        <taxon>Actinomycetes</taxon>
        <taxon>Glycomycetales</taxon>
        <taxon>Glycomycetaceae</taxon>
        <taxon>Stackebrandtia</taxon>
    </lineage>
</organism>
<dbReference type="Proteomes" id="UP000000844">
    <property type="component" value="Chromosome"/>
</dbReference>
<evidence type="ECO:0000313" key="4">
    <source>
        <dbReference type="EMBL" id="ADD40114.1"/>
    </source>
</evidence>
<evidence type="ECO:0000313" key="5">
    <source>
        <dbReference type="Proteomes" id="UP000000844"/>
    </source>
</evidence>
<protein>
    <recommendedName>
        <fullName evidence="3">Type VII secretion system protein EccE domain-containing protein</fullName>
    </recommendedName>
</protein>
<accession>D3Q4F4</accession>
<keyword evidence="5" id="KW-1185">Reference proteome</keyword>
<feature type="domain" description="Type VII secretion system protein EccE" evidence="3">
    <location>
        <begin position="174"/>
        <end position="268"/>
    </location>
</feature>
<name>D3Q4F4_STANL</name>
<sequence>MTSPAKPATDAGAKPEPVTAARRTRTRVAGLGIAQVIGVEVVLAALLFVPGVPLPWLGGVAAAVALLGLGRTHGRSWFGWLGHWLRWRSRVRADRRDRRSGGEPGPRPRLATIAERGTEIGVAFDGTGWFAAVKLEGEAPPSEVFAAVTGLLNAADTPVTSVQLVTRSGAEVGRDNWFAVRLDVPGAHAVAADRGGGALGVHRALGGAVSRLLKGAQDAGIDMRALSQTQLAAALRFSLDLHRPDSGEPTESWKTWRNGGMAQTTYWLRGRRSAATEVERLWTKLSELDKGTHAISLALRPASSRPGDKRLMFRCLVRLVDEASNVEELGRELTKLTRKNRLKLLRCNGTQGPASYASALSGGAW</sequence>
<proteinExistence type="predicted"/>